<keyword evidence="1" id="KW-0812">Transmembrane</keyword>
<dbReference type="Proteomes" id="UP000230233">
    <property type="component" value="Chromosome V"/>
</dbReference>
<dbReference type="PANTHER" id="PTHR21662:SF20">
    <property type="entry name" value="RECEPTOR L-DOMAIN DOMAIN-CONTAINING PROTEIN"/>
    <property type="match status" value="1"/>
</dbReference>
<keyword evidence="2" id="KW-0732">Signal</keyword>
<dbReference type="InterPro" id="IPR053079">
    <property type="entry name" value="SPS2_domain"/>
</dbReference>
<keyword evidence="1" id="KW-1133">Transmembrane helix</keyword>
<accession>A0A2G5TI52</accession>
<dbReference type="SUPFAM" id="SSF52058">
    <property type="entry name" value="L domain-like"/>
    <property type="match status" value="1"/>
</dbReference>
<keyword evidence="5" id="KW-1185">Reference proteome</keyword>
<comment type="caution">
    <text evidence="4">The sequence shown here is derived from an EMBL/GenBank/DDBJ whole genome shotgun (WGS) entry which is preliminary data.</text>
</comment>
<protein>
    <recommendedName>
        <fullName evidence="3">Receptor L-domain domain-containing protein</fullName>
    </recommendedName>
</protein>
<sequence>MLKTYIILFIISQLAFGGYQDNTEFDEKIKEIIRSRANGDVSFLRRFVNADGIPQGLGNRDGFNDSYCYKITERLLAHSKYADCTKLESLNGSVVDLNLWTGFDIFKFSVNLLELKNVKVEMTYRTELTYLYFSAFRKCDNCLFNLTRNPALVGLRFWNLSHGGYLDTLSHEYRPKLLVRGNLRLKLSQGEDRRKIEDLKKVCNKELCEIQNNEECHFRHSIKNSDEYSNCRHVYGDMHFTSRFQESQPGTMDFRIDGCFLFNRTGIQFLRPIMRAFPNCSRSHLFIKNKYMCTDQLLELKDRWKSNNVNVTPADGMDVKCYQGECRGGFVSENVKDRYSGCEVIRGNVLVTDQSGNVSERIRDLSYAHIINGSLHLINNTSIKKLALPFLKEIYSTQCPALVIQNMSNLTDIIFHSHIEFNCNSTGPKVLIKNSPKLYLYHQTLRQMRKAGAILEDFDSETDTYSENSTFYLVGLCVLIVIFVEIAWALRKNLLFPNWIYRIFPMSIKRKLKQKQPRKKKEE</sequence>
<name>A0A2G5TI52_9PELO</name>
<feature type="chain" id="PRO_5013922588" description="Receptor L-domain domain-containing protein" evidence="2">
    <location>
        <begin position="18"/>
        <end position="523"/>
    </location>
</feature>
<feature type="signal peptide" evidence="2">
    <location>
        <begin position="1"/>
        <end position="17"/>
    </location>
</feature>
<evidence type="ECO:0000313" key="5">
    <source>
        <dbReference type="Proteomes" id="UP000230233"/>
    </source>
</evidence>
<evidence type="ECO:0000259" key="3">
    <source>
        <dbReference type="Pfam" id="PF01030"/>
    </source>
</evidence>
<evidence type="ECO:0000256" key="1">
    <source>
        <dbReference type="SAM" id="Phobius"/>
    </source>
</evidence>
<proteinExistence type="predicted"/>
<evidence type="ECO:0000313" key="4">
    <source>
        <dbReference type="EMBL" id="PIC26975.1"/>
    </source>
</evidence>
<gene>
    <name evidence="4" type="primary">Cnig_chr_V.g19377</name>
    <name evidence="4" type="ORF">B9Z55_019377</name>
</gene>
<dbReference type="Gene3D" id="3.80.20.20">
    <property type="entry name" value="Receptor L-domain"/>
    <property type="match status" value="1"/>
</dbReference>
<dbReference type="InterPro" id="IPR000494">
    <property type="entry name" value="Rcpt_L-dom"/>
</dbReference>
<dbReference type="OrthoDB" id="5777857at2759"/>
<dbReference type="InterPro" id="IPR036941">
    <property type="entry name" value="Rcpt_L-dom_sf"/>
</dbReference>
<organism evidence="4 5">
    <name type="scientific">Caenorhabditis nigoni</name>
    <dbReference type="NCBI Taxonomy" id="1611254"/>
    <lineage>
        <taxon>Eukaryota</taxon>
        <taxon>Metazoa</taxon>
        <taxon>Ecdysozoa</taxon>
        <taxon>Nematoda</taxon>
        <taxon>Chromadorea</taxon>
        <taxon>Rhabditida</taxon>
        <taxon>Rhabditina</taxon>
        <taxon>Rhabditomorpha</taxon>
        <taxon>Rhabditoidea</taxon>
        <taxon>Rhabditidae</taxon>
        <taxon>Peloderinae</taxon>
        <taxon>Caenorhabditis</taxon>
    </lineage>
</organism>
<feature type="transmembrane region" description="Helical" evidence="1">
    <location>
        <begin position="471"/>
        <end position="490"/>
    </location>
</feature>
<dbReference type="PANTHER" id="PTHR21662">
    <property type="entry name" value="RECEPTOR PROTEIN-TYROSINE KINASE"/>
    <property type="match status" value="1"/>
</dbReference>
<dbReference type="AlphaFoldDB" id="A0A2G5TI52"/>
<feature type="domain" description="Receptor L-domain" evidence="3">
    <location>
        <begin position="341"/>
        <end position="444"/>
    </location>
</feature>
<keyword evidence="1" id="KW-0472">Membrane</keyword>
<dbReference type="Pfam" id="PF01030">
    <property type="entry name" value="Recep_L_domain"/>
    <property type="match status" value="1"/>
</dbReference>
<dbReference type="EMBL" id="PDUG01000005">
    <property type="protein sequence ID" value="PIC26975.1"/>
    <property type="molecule type" value="Genomic_DNA"/>
</dbReference>
<reference evidence="5" key="1">
    <citation type="submission" date="2017-10" db="EMBL/GenBank/DDBJ databases">
        <title>Rapid genome shrinkage in a self-fertile nematode reveals novel sperm competition proteins.</title>
        <authorList>
            <person name="Yin D."/>
            <person name="Schwarz E.M."/>
            <person name="Thomas C.G."/>
            <person name="Felde R.L."/>
            <person name="Korf I.F."/>
            <person name="Cutter A.D."/>
            <person name="Schartner C.M."/>
            <person name="Ralston E.J."/>
            <person name="Meyer B.J."/>
            <person name="Haag E.S."/>
        </authorList>
    </citation>
    <scope>NUCLEOTIDE SEQUENCE [LARGE SCALE GENOMIC DNA]</scope>
    <source>
        <strain evidence="5">JU1422</strain>
    </source>
</reference>
<evidence type="ECO:0000256" key="2">
    <source>
        <dbReference type="SAM" id="SignalP"/>
    </source>
</evidence>